<dbReference type="OrthoDB" id="3682255at2"/>
<reference evidence="2" key="1">
    <citation type="submission" date="2016-10" db="EMBL/GenBank/DDBJ databases">
        <authorList>
            <person name="Varghese N."/>
            <person name="Submissions S."/>
        </authorList>
    </citation>
    <scope>NUCLEOTIDE SEQUENCE [LARGE SCALE GENOMIC DNA]</scope>
    <source>
        <strain evidence="2">CGMCC 4.3506</strain>
    </source>
</reference>
<evidence type="ECO:0000313" key="1">
    <source>
        <dbReference type="EMBL" id="SDF38777.1"/>
    </source>
</evidence>
<dbReference type="Proteomes" id="UP000199623">
    <property type="component" value="Unassembled WGS sequence"/>
</dbReference>
<organism evidence="1 2">
    <name type="scientific">Lentzea fradiae</name>
    <dbReference type="NCBI Taxonomy" id="200378"/>
    <lineage>
        <taxon>Bacteria</taxon>
        <taxon>Bacillati</taxon>
        <taxon>Actinomycetota</taxon>
        <taxon>Actinomycetes</taxon>
        <taxon>Pseudonocardiales</taxon>
        <taxon>Pseudonocardiaceae</taxon>
        <taxon>Lentzea</taxon>
    </lineage>
</organism>
<protein>
    <recommendedName>
        <fullName evidence="3">Universal stress protein family protein</fullName>
    </recommendedName>
</protein>
<gene>
    <name evidence="1" type="ORF">SAMN05216553_101388</name>
</gene>
<dbReference type="EMBL" id="FNCC01000001">
    <property type="protein sequence ID" value="SDF38777.1"/>
    <property type="molecule type" value="Genomic_DNA"/>
</dbReference>
<keyword evidence="2" id="KW-1185">Reference proteome</keyword>
<dbReference type="AlphaFoldDB" id="A0A1G7KNL5"/>
<dbReference type="RefSeq" id="WP_090044808.1">
    <property type="nucleotide sequence ID" value="NZ_FNCC01000001.1"/>
</dbReference>
<name>A0A1G7KNL5_9PSEU</name>
<evidence type="ECO:0008006" key="3">
    <source>
        <dbReference type="Google" id="ProtNLM"/>
    </source>
</evidence>
<proteinExistence type="predicted"/>
<accession>A0A1G7KNL5</accession>
<dbReference type="STRING" id="200378.SAMN05216553_101388"/>
<evidence type="ECO:0000313" key="2">
    <source>
        <dbReference type="Proteomes" id="UP000199623"/>
    </source>
</evidence>
<sequence>MTALAPEPVGTGVTFVLVDVQECGADGVRWAAACAEALGTGLVVLSAEEDDAVLTAAMSEHPGLSVRVAHRGDVRREGSMVVVSRASALAMPPLACRDLSDVVVLGGSRAALSCCFGVVTAILEPVGGEGVLRRAVSLCRARQATRLRVLSRPYWASCDLPDAVADALHAACPGVIVELVRQVRSVRDEVRLFPSDLLVVSGRERGPAEGLQPAARAALHLAACPVLFSCS</sequence>